<evidence type="ECO:0000313" key="5">
    <source>
        <dbReference type="Proteomes" id="UP000827889"/>
    </source>
</evidence>
<proteinExistence type="predicted"/>
<dbReference type="InterPro" id="IPR006016">
    <property type="entry name" value="UspA"/>
</dbReference>
<keyword evidence="3" id="KW-0833">Ubl conjugation pathway</keyword>
<dbReference type="PANTHER" id="PTHR45647:SF25">
    <property type="entry name" value="ADENINE NUCLEOTIDE ALPHA HYDROLASES-LIKE SUPERFAMILY PROTEIN"/>
    <property type="match status" value="1"/>
</dbReference>
<evidence type="ECO:0000256" key="1">
    <source>
        <dbReference type="ARBA" id="ARBA00000900"/>
    </source>
</evidence>
<evidence type="ECO:0000256" key="2">
    <source>
        <dbReference type="ARBA" id="ARBA00012483"/>
    </source>
</evidence>
<dbReference type="Gene3D" id="3.40.50.12370">
    <property type="match status" value="1"/>
</dbReference>
<dbReference type="EC" id="2.3.2.27" evidence="2"/>
<dbReference type="Proteomes" id="UP000827889">
    <property type="component" value="Chromosome 4"/>
</dbReference>
<organism evidence="5 6">
    <name type="scientific">Rhodamnia argentea</name>
    <dbReference type="NCBI Taxonomy" id="178133"/>
    <lineage>
        <taxon>Eukaryota</taxon>
        <taxon>Viridiplantae</taxon>
        <taxon>Streptophyta</taxon>
        <taxon>Embryophyta</taxon>
        <taxon>Tracheophyta</taxon>
        <taxon>Spermatophyta</taxon>
        <taxon>Magnoliopsida</taxon>
        <taxon>eudicotyledons</taxon>
        <taxon>Gunneridae</taxon>
        <taxon>Pentapetalae</taxon>
        <taxon>rosids</taxon>
        <taxon>malvids</taxon>
        <taxon>Myrtales</taxon>
        <taxon>Myrtaceae</taxon>
        <taxon>Myrtoideae</taxon>
        <taxon>Myrteae</taxon>
        <taxon>Australasian group</taxon>
        <taxon>Rhodamnia</taxon>
    </lineage>
</organism>
<keyword evidence="5" id="KW-1185">Reference proteome</keyword>
<accession>A0ABM3H9W0</accession>
<dbReference type="RefSeq" id="XP_048133374.1">
    <property type="nucleotide sequence ID" value="XM_048277417.1"/>
</dbReference>
<protein>
    <recommendedName>
        <fullName evidence="2">RING-type E3 ubiquitin transferase</fullName>
        <ecNumber evidence="2">2.3.2.27</ecNumber>
    </recommendedName>
</protein>
<evidence type="ECO:0000313" key="6">
    <source>
        <dbReference type="RefSeq" id="XP_048133374.1"/>
    </source>
</evidence>
<evidence type="ECO:0000259" key="4">
    <source>
        <dbReference type="Pfam" id="PF00582"/>
    </source>
</evidence>
<dbReference type="Pfam" id="PF00582">
    <property type="entry name" value="Usp"/>
    <property type="match status" value="1"/>
</dbReference>
<name>A0ABM3H9W0_9MYRT</name>
<evidence type="ECO:0000256" key="3">
    <source>
        <dbReference type="ARBA" id="ARBA00022786"/>
    </source>
</evidence>
<gene>
    <name evidence="6" type="primary">LOC125314624</name>
</gene>
<dbReference type="InterPro" id="IPR051348">
    <property type="entry name" value="U-box_ubiquitin_ligases"/>
</dbReference>
<sequence length="119" mass="13630">MVSLRGNNNNVVAARAEGEGGGRERLIAVAIDRDKPSRYALKWAIENVVSSSNQTLKLVHVKSRPSTSLLPFPAWSEETQPDAQTAELFLPFRCYCLRRHVRFHFLTFHSYPKQFEKLE</sequence>
<feature type="domain" description="UspA" evidence="4">
    <location>
        <begin position="27"/>
        <end position="87"/>
    </location>
</feature>
<dbReference type="GeneID" id="125314624"/>
<comment type="catalytic activity">
    <reaction evidence="1">
        <text>S-ubiquitinyl-[E2 ubiquitin-conjugating enzyme]-L-cysteine + [acceptor protein]-L-lysine = [E2 ubiquitin-conjugating enzyme]-L-cysteine + N(6)-ubiquitinyl-[acceptor protein]-L-lysine.</text>
        <dbReference type="EC" id="2.3.2.27"/>
    </reaction>
</comment>
<dbReference type="PANTHER" id="PTHR45647">
    <property type="entry name" value="OS02G0152300 PROTEIN"/>
    <property type="match status" value="1"/>
</dbReference>
<reference evidence="6" key="1">
    <citation type="submission" date="2025-08" db="UniProtKB">
        <authorList>
            <consortium name="RefSeq"/>
        </authorList>
    </citation>
    <scope>IDENTIFICATION</scope>
    <source>
        <tissue evidence="6">Leaf</tissue>
    </source>
</reference>